<reference evidence="10 11" key="1">
    <citation type="submission" date="2016-11" db="EMBL/GenBank/DDBJ databases">
        <authorList>
            <person name="Jaros S."/>
            <person name="Januszkiewicz K."/>
            <person name="Wedrychowicz H."/>
        </authorList>
    </citation>
    <scope>NUCLEOTIDE SEQUENCE [LARGE SCALE GENOMIC DNA]</scope>
    <source>
        <strain evidence="10 11">DSM 24787</strain>
    </source>
</reference>
<keyword evidence="3" id="KW-1003">Cell membrane</keyword>
<name>A0A1N6J9J7_9BACT</name>
<dbReference type="CDD" id="cd17346">
    <property type="entry name" value="MFS_DtpA_like"/>
    <property type="match status" value="1"/>
</dbReference>
<dbReference type="InterPro" id="IPR005279">
    <property type="entry name" value="Dipep/tripep_permease"/>
</dbReference>
<feature type="transmembrane region" description="Helical" evidence="9">
    <location>
        <begin position="341"/>
        <end position="365"/>
    </location>
</feature>
<feature type="transmembrane region" description="Helical" evidence="9">
    <location>
        <begin position="52"/>
        <end position="71"/>
    </location>
</feature>
<evidence type="ECO:0000256" key="7">
    <source>
        <dbReference type="ARBA" id="ARBA00023136"/>
    </source>
</evidence>
<feature type="transmembrane region" description="Helical" evidence="9">
    <location>
        <begin position="83"/>
        <end position="103"/>
    </location>
</feature>
<organism evidence="10 11">
    <name type="scientific">Chitinophaga niabensis</name>
    <dbReference type="NCBI Taxonomy" id="536979"/>
    <lineage>
        <taxon>Bacteria</taxon>
        <taxon>Pseudomonadati</taxon>
        <taxon>Bacteroidota</taxon>
        <taxon>Chitinophagia</taxon>
        <taxon>Chitinophagales</taxon>
        <taxon>Chitinophagaceae</taxon>
        <taxon>Chitinophaga</taxon>
    </lineage>
</organism>
<dbReference type="PANTHER" id="PTHR23517:SF15">
    <property type="entry name" value="PROTON-DEPENDENT OLIGOPEPTIDE FAMILY TRANSPORT PROTEIN"/>
    <property type="match status" value="1"/>
</dbReference>
<dbReference type="InterPro" id="IPR018456">
    <property type="entry name" value="PTR2_symporter_CS"/>
</dbReference>
<evidence type="ECO:0000256" key="3">
    <source>
        <dbReference type="ARBA" id="ARBA00022475"/>
    </source>
</evidence>
<comment type="similarity">
    <text evidence="8">Belongs to the major facilitator superfamily. Proton-dependent oligopeptide transporter (POT/PTR) (TC 2.A.17) family.</text>
</comment>
<evidence type="ECO:0000256" key="5">
    <source>
        <dbReference type="ARBA" id="ARBA00022856"/>
    </source>
</evidence>
<feature type="transmembrane region" description="Helical" evidence="9">
    <location>
        <begin position="377"/>
        <end position="395"/>
    </location>
</feature>
<evidence type="ECO:0000256" key="8">
    <source>
        <dbReference type="RuleBase" id="RU003755"/>
    </source>
</evidence>
<feature type="transmembrane region" description="Helical" evidence="9">
    <location>
        <begin position="26"/>
        <end position="46"/>
    </location>
</feature>
<evidence type="ECO:0000313" key="11">
    <source>
        <dbReference type="Proteomes" id="UP000185003"/>
    </source>
</evidence>
<dbReference type="Gene3D" id="1.20.1250.20">
    <property type="entry name" value="MFS general substrate transporter like domains"/>
    <property type="match status" value="1"/>
</dbReference>
<feature type="transmembrane region" description="Helical" evidence="9">
    <location>
        <begin position="407"/>
        <end position="429"/>
    </location>
</feature>
<evidence type="ECO:0000256" key="9">
    <source>
        <dbReference type="SAM" id="Phobius"/>
    </source>
</evidence>
<dbReference type="GO" id="GO:0006857">
    <property type="term" value="P:oligopeptide transport"/>
    <property type="evidence" value="ECO:0007669"/>
    <property type="project" value="InterPro"/>
</dbReference>
<dbReference type="SUPFAM" id="SSF103473">
    <property type="entry name" value="MFS general substrate transporter"/>
    <property type="match status" value="1"/>
</dbReference>
<accession>A0A1N6J9J7</accession>
<dbReference type="EMBL" id="FSRA01000002">
    <property type="protein sequence ID" value="SIO40952.1"/>
    <property type="molecule type" value="Genomic_DNA"/>
</dbReference>
<feature type="transmembrane region" description="Helical" evidence="9">
    <location>
        <begin position="115"/>
        <end position="131"/>
    </location>
</feature>
<dbReference type="OrthoDB" id="9772725at2"/>
<sequence length="514" mass="56985">MNSPATPKGHPKGLYVLFATEMWERFNYYGMRAILIFFMTDALLYSKPFASNLYGGYTGLVYLTPLVGGYIADRYWGNRQSIIIGGLFMALAEFFLFGFASYYTELRESPELARLLFYVGLGLMIAGNGFFKPNISSLVGQLYSNTDTRKDAAYTIFYMGINVGGMLGPFICGLVGNTGNPAHFKWAFLAAGIGMLLSVITMKLLQEKYLVSHDGRPVGVIPEHMDGKNHFLKKTFSLNSVIFILAIAAAAIGLLYLHADQIVDISILLIVGLVIILVVIFSDKGLSTIERKQVGVILIVSFFVIFFWSAFEQAGASLSFFANEQTDRYIPLLNFTVPPSWFQSLNSAFVVIFAPLFAAIWLFLGKRKMEPNSPTKMAIGLLLLAIGFLVIAIGVKDPQQTKVNMMWLTSMYALHTWGELCLSPIGLSLVNKLAPVRFASLLMGVWFMANAAANVLAGKLSALYPPPGETTRFLGYTITSLYDFFMLFVVMAGVASLILFFLTRFLGRWMNESK</sequence>
<feature type="transmembrane region" description="Helical" evidence="9">
    <location>
        <begin position="152"/>
        <end position="176"/>
    </location>
</feature>
<feature type="transmembrane region" description="Helical" evidence="9">
    <location>
        <begin position="294"/>
        <end position="311"/>
    </location>
</feature>
<keyword evidence="5" id="KW-0571">Peptide transport</keyword>
<feature type="transmembrane region" description="Helical" evidence="9">
    <location>
        <begin position="484"/>
        <end position="506"/>
    </location>
</feature>
<dbReference type="InterPro" id="IPR000109">
    <property type="entry name" value="POT_fam"/>
</dbReference>
<keyword evidence="5" id="KW-0653">Protein transport</keyword>
<dbReference type="Pfam" id="PF00854">
    <property type="entry name" value="PTR2"/>
    <property type="match status" value="1"/>
</dbReference>
<evidence type="ECO:0000256" key="1">
    <source>
        <dbReference type="ARBA" id="ARBA00004651"/>
    </source>
</evidence>
<dbReference type="Proteomes" id="UP000185003">
    <property type="component" value="Unassembled WGS sequence"/>
</dbReference>
<dbReference type="RefSeq" id="WP_074240974.1">
    <property type="nucleotide sequence ID" value="NZ_FSRA01000002.1"/>
</dbReference>
<dbReference type="GO" id="GO:0005886">
    <property type="term" value="C:plasma membrane"/>
    <property type="evidence" value="ECO:0007669"/>
    <property type="project" value="UniProtKB-SubCell"/>
</dbReference>
<feature type="transmembrane region" description="Helical" evidence="9">
    <location>
        <begin position="265"/>
        <end position="282"/>
    </location>
</feature>
<dbReference type="InterPro" id="IPR050171">
    <property type="entry name" value="MFS_Transporters"/>
</dbReference>
<dbReference type="STRING" id="536979.SAMN04488055_3774"/>
<proteinExistence type="inferred from homology"/>
<gene>
    <name evidence="10" type="ORF">SAMN04488055_3774</name>
</gene>
<evidence type="ECO:0000313" key="10">
    <source>
        <dbReference type="EMBL" id="SIO40952.1"/>
    </source>
</evidence>
<keyword evidence="4 8" id="KW-0812">Transmembrane</keyword>
<dbReference type="InterPro" id="IPR036259">
    <property type="entry name" value="MFS_trans_sf"/>
</dbReference>
<keyword evidence="2 8" id="KW-0813">Transport</keyword>
<protein>
    <submittedName>
        <fullName evidence="10">Proton-dependent oligopeptide transporter, POT family</fullName>
    </submittedName>
</protein>
<evidence type="ECO:0000256" key="2">
    <source>
        <dbReference type="ARBA" id="ARBA00022448"/>
    </source>
</evidence>
<comment type="subcellular location">
    <subcellularLocation>
        <location evidence="1">Cell membrane</location>
        <topology evidence="1">Multi-pass membrane protein</topology>
    </subcellularLocation>
    <subcellularLocation>
        <location evidence="8">Membrane</location>
        <topology evidence="8">Multi-pass membrane protein</topology>
    </subcellularLocation>
</comment>
<keyword evidence="6 9" id="KW-1133">Transmembrane helix</keyword>
<keyword evidence="11" id="KW-1185">Reference proteome</keyword>
<feature type="transmembrane region" description="Helical" evidence="9">
    <location>
        <begin position="182"/>
        <end position="200"/>
    </location>
</feature>
<dbReference type="PANTHER" id="PTHR23517">
    <property type="entry name" value="RESISTANCE PROTEIN MDTM, PUTATIVE-RELATED-RELATED"/>
    <property type="match status" value="1"/>
</dbReference>
<dbReference type="PROSITE" id="PS01023">
    <property type="entry name" value="PTR2_2"/>
    <property type="match status" value="1"/>
</dbReference>
<evidence type="ECO:0000256" key="6">
    <source>
        <dbReference type="ARBA" id="ARBA00022989"/>
    </source>
</evidence>
<dbReference type="AlphaFoldDB" id="A0A1N6J9J7"/>
<keyword evidence="7 9" id="KW-0472">Membrane</keyword>
<dbReference type="GO" id="GO:1904680">
    <property type="term" value="F:peptide transmembrane transporter activity"/>
    <property type="evidence" value="ECO:0007669"/>
    <property type="project" value="InterPro"/>
</dbReference>
<feature type="transmembrane region" description="Helical" evidence="9">
    <location>
        <begin position="441"/>
        <end position="464"/>
    </location>
</feature>
<evidence type="ECO:0000256" key="4">
    <source>
        <dbReference type="ARBA" id="ARBA00022692"/>
    </source>
</evidence>
<feature type="transmembrane region" description="Helical" evidence="9">
    <location>
        <begin position="238"/>
        <end position="259"/>
    </location>
</feature>
<dbReference type="NCBIfam" id="TIGR00924">
    <property type="entry name" value="yjdL_sub1_fam"/>
    <property type="match status" value="1"/>
</dbReference>